<dbReference type="Gene3D" id="1.25.40.10">
    <property type="entry name" value="Tetratricopeptide repeat domain"/>
    <property type="match status" value="5"/>
</dbReference>
<dbReference type="PANTHER" id="PTHR19959:SF119">
    <property type="entry name" value="FUNGAL LIPASE-LIKE DOMAIN-CONTAINING PROTEIN"/>
    <property type="match status" value="1"/>
</dbReference>
<evidence type="ECO:0000259" key="2">
    <source>
        <dbReference type="Pfam" id="PF12770"/>
    </source>
</evidence>
<protein>
    <submittedName>
        <fullName evidence="3">Photosystem I assembly protein Ycf3</fullName>
    </submittedName>
</protein>
<dbReference type="InterPro" id="IPR019734">
    <property type="entry name" value="TPR_rpt"/>
</dbReference>
<dbReference type="OrthoDB" id="220792at2"/>
<dbReference type="Pfam" id="PF13424">
    <property type="entry name" value="TPR_12"/>
    <property type="match status" value="7"/>
</dbReference>
<feature type="repeat" description="TPR" evidence="1">
    <location>
        <begin position="278"/>
        <end position="311"/>
    </location>
</feature>
<dbReference type="Pfam" id="PF12770">
    <property type="entry name" value="CHAT"/>
    <property type="match status" value="1"/>
</dbReference>
<dbReference type="KEGG" id="rcf:Poly24_14150"/>
<name>A0A518JQ89_9BACT</name>
<dbReference type="PANTHER" id="PTHR19959">
    <property type="entry name" value="KINESIN LIGHT CHAIN"/>
    <property type="match status" value="1"/>
</dbReference>
<dbReference type="SUPFAM" id="SSF48452">
    <property type="entry name" value="TPR-like"/>
    <property type="match status" value="4"/>
</dbReference>
<dbReference type="InterPro" id="IPR011990">
    <property type="entry name" value="TPR-like_helical_dom_sf"/>
</dbReference>
<keyword evidence="1" id="KW-0802">TPR repeat</keyword>
<dbReference type="InterPro" id="IPR024983">
    <property type="entry name" value="CHAT_dom"/>
</dbReference>
<evidence type="ECO:0000313" key="3">
    <source>
        <dbReference type="EMBL" id="QDV67711.1"/>
    </source>
</evidence>
<sequence>MVSHSATIDMIRLKTCACFWLLLLIGICFAKAEAEEGPMILLQHSAKLMNGNEVLATVPANTYLYVLEQKDGWFLAKPPNSDRPGWLKSSDLQYHAIGQSPAEQERLKKAYRDFAVYRELNAKAEWAAAIEPLRRCLVVEQDVLGEEHPDVAESRLMLGYLHKQLDQLVQATEEFEAALAIYQRYLGNKHAKTAECLFGIGDTLRLSEKFDESRRSFEQALSVFESLADTDTIEKGNIVHRLGLVEFFVGDYETARKHFLRALAIFRIVLGTEHERTAATMMDLGNTLFQLSEFKAAVDIFQEMLSVSRKVHGDESAEVATAFASLGKSTYSDNQFKQSLDYYQQALNRWLVIVGEDDAETASALTGCGHAALGMYDYEAAEAYYQRVLEIERRIYGESHLEVGATILNLGVLESAREAYEAAIPLYMDALKIFDQQNLSVSDNTARAWRELGICRYELDDFEKAAEDFNRALPMYEQIYGSEHREVAICLNWLGSVASLGRQDLEGAKAYHTRAQAIFEKVSGWRSTDVAVTLRQLGDLARQSDDYATAQRLLQQALDIVQETCGDVHVETAHLLDSLGVLSHGSGDFVAARRHFDQQLQIHLKLFGEKSSLTAGALINQGDLAHTLGDYSTAKECFERALKINTELFGDDGTYVAEPLSFLAMVHKDLKEYEKSLQYNELALEKSRKALGDSHWHIAKRYNMKGAILEGMGDLDAAEVAYRKAIEIFQLALGPQSLETVDAIENLAVVNRDAGDFENARQALEQALSIRRRTLGHEHSSVVWVLMALAELEAQANQTVKAGQYFEQARRLSRKRLATVLPTMTANEQIHFLRRSETDGFAKCLSFAVENPESERIKIQSVGWLINGKAIGQEALAESALLSRPETIEYVRRLRVVRARLSQLGSLSVGQMDEQERREAIAAFETEQQDLQRQIAAAGTGMSDVDPWVSAGQLRDSLPAGSIMIQLAQIFPYEFRQHASTTNKLNQDAPRYFAWLIPASGEGDVKIVDLGDAAKIDALVEQTTTKLKGMPADPSPEMERQSVGELQPLMKGLADRLIAPLLPFAEQAKEWILSPDGALWLAPWAALPIERDFVIDRHDLRFVVSGRELVASRRQHAGITEPVIVADPDYDLEMQNLDLRNIADHPTKDSDASADHDLFALRGIEEIDHVNRLKGTATEAKLISPEIEQLAARPPKVLLQANATETAVKSLYRPRFLVLSTHGYFFEDQVVRLDADHPTTDRPNAPATRTADGRLLGNPLVRCGLMLAGCNNRRNVLDSVSDDGVLTGLEVVGIDLRGTELVVLSACNTGLGSIQCGEGVAGLRQAFQFAGAEAVAATLWTIPDDATVSLMQTFFANLASGKRKAQALCDAQRSIIDQRRRIAGVAHPYFWAAFTLTGR</sequence>
<feature type="repeat" description="TPR" evidence="1">
    <location>
        <begin position="615"/>
        <end position="648"/>
    </location>
</feature>
<gene>
    <name evidence="3" type="ORF">Poly24_14150</name>
</gene>
<accession>A0A518JQ89</accession>
<dbReference type="EMBL" id="CP036348">
    <property type="protein sequence ID" value="QDV67711.1"/>
    <property type="molecule type" value="Genomic_DNA"/>
</dbReference>
<feature type="repeat" description="TPR" evidence="1">
    <location>
        <begin position="446"/>
        <end position="479"/>
    </location>
</feature>
<evidence type="ECO:0000313" key="4">
    <source>
        <dbReference type="Proteomes" id="UP000315082"/>
    </source>
</evidence>
<feature type="domain" description="CHAT" evidence="2">
    <location>
        <begin position="1048"/>
        <end position="1398"/>
    </location>
</feature>
<reference evidence="3 4" key="1">
    <citation type="submission" date="2019-02" db="EMBL/GenBank/DDBJ databases">
        <title>Deep-cultivation of Planctomycetes and their phenomic and genomic characterization uncovers novel biology.</title>
        <authorList>
            <person name="Wiegand S."/>
            <person name="Jogler M."/>
            <person name="Boedeker C."/>
            <person name="Pinto D."/>
            <person name="Vollmers J."/>
            <person name="Rivas-Marin E."/>
            <person name="Kohn T."/>
            <person name="Peeters S.H."/>
            <person name="Heuer A."/>
            <person name="Rast P."/>
            <person name="Oberbeckmann S."/>
            <person name="Bunk B."/>
            <person name="Jeske O."/>
            <person name="Meyerdierks A."/>
            <person name="Storesund J.E."/>
            <person name="Kallscheuer N."/>
            <person name="Luecker S."/>
            <person name="Lage O.M."/>
            <person name="Pohl T."/>
            <person name="Merkel B.J."/>
            <person name="Hornburger P."/>
            <person name="Mueller R.-W."/>
            <person name="Bruemmer F."/>
            <person name="Labrenz M."/>
            <person name="Spormann A.M."/>
            <person name="Op den Camp H."/>
            <person name="Overmann J."/>
            <person name="Amann R."/>
            <person name="Jetten M.S.M."/>
            <person name="Mascher T."/>
            <person name="Medema M.H."/>
            <person name="Devos D.P."/>
            <person name="Kaster A.-K."/>
            <person name="Ovreas L."/>
            <person name="Rohde M."/>
            <person name="Galperin M.Y."/>
            <person name="Jogler C."/>
        </authorList>
    </citation>
    <scope>NUCLEOTIDE SEQUENCE [LARGE SCALE GENOMIC DNA]</scope>
    <source>
        <strain evidence="3 4">Poly24</strain>
    </source>
</reference>
<dbReference type="PROSITE" id="PS50005">
    <property type="entry name" value="TPR"/>
    <property type="match status" value="3"/>
</dbReference>
<dbReference type="Proteomes" id="UP000315082">
    <property type="component" value="Chromosome"/>
</dbReference>
<dbReference type="SMART" id="SM00028">
    <property type="entry name" value="TPR"/>
    <property type="match status" value="15"/>
</dbReference>
<evidence type="ECO:0000256" key="1">
    <source>
        <dbReference type="PROSITE-ProRule" id="PRU00339"/>
    </source>
</evidence>
<organism evidence="3 4">
    <name type="scientific">Rosistilla carotiformis</name>
    <dbReference type="NCBI Taxonomy" id="2528017"/>
    <lineage>
        <taxon>Bacteria</taxon>
        <taxon>Pseudomonadati</taxon>
        <taxon>Planctomycetota</taxon>
        <taxon>Planctomycetia</taxon>
        <taxon>Pirellulales</taxon>
        <taxon>Pirellulaceae</taxon>
        <taxon>Rosistilla</taxon>
    </lineage>
</organism>
<proteinExistence type="predicted"/>
<dbReference type="Pfam" id="PF13181">
    <property type="entry name" value="TPR_8"/>
    <property type="match status" value="1"/>
</dbReference>
<keyword evidence="4" id="KW-1185">Reference proteome</keyword>